<organism evidence="2">
    <name type="scientific">Glycine max</name>
    <name type="common">Soybean</name>
    <name type="synonym">Glycine hispida</name>
    <dbReference type="NCBI Taxonomy" id="3847"/>
    <lineage>
        <taxon>Eukaryota</taxon>
        <taxon>Viridiplantae</taxon>
        <taxon>Streptophyta</taxon>
        <taxon>Embryophyta</taxon>
        <taxon>Tracheophyta</taxon>
        <taxon>Spermatophyta</taxon>
        <taxon>Magnoliopsida</taxon>
        <taxon>eudicotyledons</taxon>
        <taxon>Gunneridae</taxon>
        <taxon>Pentapetalae</taxon>
        <taxon>rosids</taxon>
        <taxon>fabids</taxon>
        <taxon>Fabales</taxon>
        <taxon>Fabaceae</taxon>
        <taxon>Papilionoideae</taxon>
        <taxon>50 kb inversion clade</taxon>
        <taxon>NPAAA clade</taxon>
        <taxon>indigoferoid/millettioid clade</taxon>
        <taxon>Phaseoleae</taxon>
        <taxon>Glycine</taxon>
        <taxon>Glycine subgen. Soja</taxon>
    </lineage>
</organism>
<reference evidence="2 3" key="1">
    <citation type="journal article" date="2010" name="Nature">
        <title>Genome sequence of the palaeopolyploid soybean.</title>
        <authorList>
            <person name="Schmutz J."/>
            <person name="Cannon S.B."/>
            <person name="Schlueter J."/>
            <person name="Ma J."/>
            <person name="Mitros T."/>
            <person name="Nelson W."/>
            <person name="Hyten D.L."/>
            <person name="Song Q."/>
            <person name="Thelen J.J."/>
            <person name="Cheng J."/>
            <person name="Xu D."/>
            <person name="Hellsten U."/>
            <person name="May G.D."/>
            <person name="Yu Y."/>
            <person name="Sakurai T."/>
            <person name="Umezawa T."/>
            <person name="Bhattacharyya M.K."/>
            <person name="Sandhu D."/>
            <person name="Valliyodan B."/>
            <person name="Lindquist E."/>
            <person name="Peto M."/>
            <person name="Grant D."/>
            <person name="Shu S."/>
            <person name="Goodstein D."/>
            <person name="Barry K."/>
            <person name="Futrell-Griggs M."/>
            <person name="Abernathy B."/>
            <person name="Du J."/>
            <person name="Tian Z."/>
            <person name="Zhu L."/>
            <person name="Gill N."/>
            <person name="Joshi T."/>
            <person name="Libault M."/>
            <person name="Sethuraman A."/>
            <person name="Zhang X.-C."/>
            <person name="Shinozaki K."/>
            <person name="Nguyen H.T."/>
            <person name="Wing R.A."/>
            <person name="Cregan P."/>
            <person name="Specht J."/>
            <person name="Grimwood J."/>
            <person name="Rokhsar D."/>
            <person name="Stacey G."/>
            <person name="Shoemaker R.C."/>
            <person name="Jackson S.A."/>
        </authorList>
    </citation>
    <scope>NUCLEOTIDE SEQUENCE [LARGE SCALE GENOMIC DNA]</scope>
    <source>
        <strain evidence="3">cv. Williams 82</strain>
        <tissue evidence="2">Callus</tissue>
    </source>
</reference>
<dbReference type="Gramene" id="KRH39209">
    <property type="protein sequence ID" value="KRH39209"/>
    <property type="gene ID" value="GLYMA_09G185300"/>
</dbReference>
<dbReference type="InParanoid" id="A0A0R0IGA7"/>
<evidence type="ECO:0000313" key="3">
    <source>
        <dbReference type="EnsemblPlants" id="KRH39209"/>
    </source>
</evidence>
<dbReference type="PaxDb" id="3847-GLYMA09G31720.1"/>
<dbReference type="EMBL" id="CM000842">
    <property type="protein sequence ID" value="KRH39209.1"/>
    <property type="molecule type" value="Genomic_DNA"/>
</dbReference>
<name>A0A0R0IGA7_SOYBN</name>
<proteinExistence type="predicted"/>
<dbReference type="Proteomes" id="UP000008827">
    <property type="component" value="Chromosome 9"/>
</dbReference>
<dbReference type="PANTHER" id="PTHR36004">
    <property type="entry name" value="AT-RICH INTERACTIVE DOMAIN PROTEIN"/>
    <property type="match status" value="1"/>
</dbReference>
<dbReference type="AlphaFoldDB" id="A0A0R0IGA7"/>
<accession>A0A0R0IGA7</accession>
<dbReference type="ExpressionAtlas" id="A0A0R0IGA7">
    <property type="expression patterns" value="baseline and differential"/>
</dbReference>
<feature type="region of interest" description="Disordered" evidence="1">
    <location>
        <begin position="234"/>
        <end position="286"/>
    </location>
</feature>
<evidence type="ECO:0000313" key="2">
    <source>
        <dbReference type="EMBL" id="KRH39209.1"/>
    </source>
</evidence>
<dbReference type="EnsemblPlants" id="KRH39209">
    <property type="protein sequence ID" value="KRH39209"/>
    <property type="gene ID" value="GLYMA_09G185300"/>
</dbReference>
<feature type="compositionally biased region" description="Acidic residues" evidence="1">
    <location>
        <begin position="239"/>
        <end position="254"/>
    </location>
</feature>
<gene>
    <name evidence="2" type="ORF">GLYMA_09G185300</name>
</gene>
<evidence type="ECO:0000256" key="1">
    <source>
        <dbReference type="SAM" id="MobiDB-lite"/>
    </source>
</evidence>
<dbReference type="FunCoup" id="A0A0R0IGA7">
    <property type="interactions" value="1344"/>
</dbReference>
<reference evidence="3" key="2">
    <citation type="submission" date="2018-02" db="UniProtKB">
        <authorList>
            <consortium name="EnsemblPlants"/>
        </authorList>
    </citation>
    <scope>IDENTIFICATION</scope>
    <source>
        <strain evidence="3">Williams 82</strain>
    </source>
</reference>
<evidence type="ECO:0000313" key="4">
    <source>
        <dbReference type="Proteomes" id="UP000008827"/>
    </source>
</evidence>
<protein>
    <submittedName>
        <fullName evidence="2 3">Uncharacterized protein</fullName>
    </submittedName>
</protein>
<dbReference type="PANTHER" id="PTHR36004:SF1">
    <property type="entry name" value="AT-RICH INTERACTIVE DOMAIN PROTEIN"/>
    <property type="match status" value="1"/>
</dbReference>
<keyword evidence="4" id="KW-1185">Reference proteome</keyword>
<sequence length="286" mass="31215">MAFTVGIGSGGAIIPCGNRTTAIPYIRGGGGGLLFPDRTRSRNLHLHVACAKKKKKLLEKIELEFWEWFGTFLKYSWIIAIAVAAHSHSPMAFTVASGSGVAIIPCGNTGTAALFPHRTRRNLHVARAKKPLNGDDVSVYAELLKAEVSVLENNKPLDDNDAALKFLEKIDRQFQQPDLWEGPQWDWLGIFIKFSPIIGIAVAASLAIYGCFTFHEPPKNVREAAERLYSVQSGVESNAESDDVESSAETDVESSAESSSEVFKEPDAYDSDVFDSNPTEVAPSLE</sequence>
<reference evidence="2" key="3">
    <citation type="submission" date="2018-07" db="EMBL/GenBank/DDBJ databases">
        <title>WGS assembly of Glycine max.</title>
        <authorList>
            <person name="Schmutz J."/>
            <person name="Cannon S."/>
            <person name="Schlueter J."/>
            <person name="Ma J."/>
            <person name="Mitros T."/>
            <person name="Nelson W."/>
            <person name="Hyten D."/>
            <person name="Song Q."/>
            <person name="Thelen J."/>
            <person name="Cheng J."/>
            <person name="Xu D."/>
            <person name="Hellsten U."/>
            <person name="May G."/>
            <person name="Yu Y."/>
            <person name="Sakurai T."/>
            <person name="Umezawa T."/>
            <person name="Bhattacharyya M."/>
            <person name="Sandhu D."/>
            <person name="Valliyodan B."/>
            <person name="Lindquist E."/>
            <person name="Peto M."/>
            <person name="Grant D."/>
            <person name="Shu S."/>
            <person name="Goodstein D."/>
            <person name="Barry K."/>
            <person name="Futrell-Griggs M."/>
            <person name="Abernathy B."/>
            <person name="Du J."/>
            <person name="Tian Z."/>
            <person name="Zhu L."/>
            <person name="Gill N."/>
            <person name="Joshi T."/>
            <person name="Libault M."/>
            <person name="Sethuraman A."/>
            <person name="Zhang X."/>
            <person name="Shinozaki K."/>
            <person name="Nguyen H."/>
            <person name="Wing R."/>
            <person name="Cregan P."/>
            <person name="Specht J."/>
            <person name="Grimwood J."/>
            <person name="Rokhsar D."/>
            <person name="Stacey G."/>
            <person name="Shoemaker R."/>
            <person name="Jackson S."/>
        </authorList>
    </citation>
    <scope>NUCLEOTIDE SEQUENCE</scope>
    <source>
        <tissue evidence="2">Callus</tissue>
    </source>
</reference>